<evidence type="ECO:0000313" key="5">
    <source>
        <dbReference type="Proteomes" id="UP000887043"/>
    </source>
</evidence>
<evidence type="ECO:0000313" key="3">
    <source>
        <dbReference type="EMBL" id="GJG28513.1"/>
    </source>
</evidence>
<dbReference type="AlphaFoldDB" id="A0AA37HYP2"/>
<dbReference type="EMBL" id="BPTR01000001">
    <property type="protein sequence ID" value="GJG28337.1"/>
    <property type="molecule type" value="Genomic_DNA"/>
</dbReference>
<evidence type="ECO:0008006" key="6">
    <source>
        <dbReference type="Google" id="ProtNLM"/>
    </source>
</evidence>
<dbReference type="Proteomes" id="UP000887043">
    <property type="component" value="Unassembled WGS sequence"/>
</dbReference>
<reference evidence="2" key="1">
    <citation type="submission" date="2021-08" db="EMBL/GenBank/DDBJ databases">
        <title>Prevotella lacticifex sp. nov., isolated from rumen of cow.</title>
        <authorList>
            <person name="Shinkai T."/>
            <person name="Ikeyama N."/>
            <person name="Kumagai M."/>
            <person name="Ohmori H."/>
            <person name="Sakamoto M."/>
            <person name="Ohkuma M."/>
            <person name="Mitsumori M."/>
        </authorList>
    </citation>
    <scope>NUCLEOTIDE SEQUENCE</scope>
    <source>
        <strain evidence="2">DSM 11371</strain>
    </source>
</reference>
<protein>
    <recommendedName>
        <fullName evidence="6">Transposase</fullName>
    </recommendedName>
</protein>
<dbReference type="EMBL" id="BPTR01000001">
    <property type="protein sequence ID" value="GJG28513.1"/>
    <property type="molecule type" value="Genomic_DNA"/>
</dbReference>
<evidence type="ECO:0000313" key="1">
    <source>
        <dbReference type="EMBL" id="GJG26913.1"/>
    </source>
</evidence>
<name>A0AA37HYP2_SEGBR</name>
<accession>A0AA37HYP2</accession>
<evidence type="ECO:0000313" key="2">
    <source>
        <dbReference type="EMBL" id="GJG28337.1"/>
    </source>
</evidence>
<evidence type="ECO:0000313" key="4">
    <source>
        <dbReference type="EMBL" id="GJG28516.1"/>
    </source>
</evidence>
<dbReference type="EMBL" id="BPTR01000001">
    <property type="protein sequence ID" value="GJG26913.1"/>
    <property type="molecule type" value="Genomic_DNA"/>
</dbReference>
<sequence length="111" mass="13796">MLDLSEFKHFYYVPGYVNMSWGFYRLLEFVTDECHVIPHEGDVFIFMSRNRRRVRLIYYDKQAYYMNEKTFYNKDYRFMKVEFKDQKTVYSIEWKDLLTLLENPVISVLRL</sequence>
<proteinExistence type="predicted"/>
<gene>
    <name evidence="1" type="ORF">PRRU23_06130</name>
    <name evidence="2" type="ORF">PRRU23_20370</name>
    <name evidence="3" type="ORF">PRRU23_22130</name>
    <name evidence="4" type="ORF">PRRU23_22160</name>
</gene>
<dbReference type="InterPro" id="IPR008878">
    <property type="entry name" value="Transposase_IS66_Orf2"/>
</dbReference>
<organism evidence="2 5">
    <name type="scientific">Segatella bryantii</name>
    <name type="common">Prevotella bryantii</name>
    <dbReference type="NCBI Taxonomy" id="77095"/>
    <lineage>
        <taxon>Bacteria</taxon>
        <taxon>Pseudomonadati</taxon>
        <taxon>Bacteroidota</taxon>
        <taxon>Bacteroidia</taxon>
        <taxon>Bacteroidales</taxon>
        <taxon>Prevotellaceae</taxon>
        <taxon>Segatella</taxon>
    </lineage>
</organism>
<dbReference type="EMBL" id="BPTR01000001">
    <property type="protein sequence ID" value="GJG28516.1"/>
    <property type="molecule type" value="Genomic_DNA"/>
</dbReference>
<dbReference type="RefSeq" id="WP_039869440.1">
    <property type="nucleotide sequence ID" value="NZ_BPTR01000001.1"/>
</dbReference>
<dbReference type="Pfam" id="PF05717">
    <property type="entry name" value="TnpB_IS66"/>
    <property type="match status" value="1"/>
</dbReference>
<comment type="caution">
    <text evidence="2">The sequence shown here is derived from an EMBL/GenBank/DDBJ whole genome shotgun (WGS) entry which is preliminary data.</text>
</comment>